<dbReference type="InterPro" id="IPR050199">
    <property type="entry name" value="IgHV"/>
</dbReference>
<proteinExistence type="predicted"/>
<evidence type="ECO:0000313" key="1">
    <source>
        <dbReference type="Ensembl" id="ENSACCP00020017984.1"/>
    </source>
</evidence>
<dbReference type="GeneTree" id="ENSGT01050000244871"/>
<reference evidence="1" key="1">
    <citation type="submission" date="2025-08" db="UniProtKB">
        <authorList>
            <consortium name="Ensembl"/>
        </authorList>
    </citation>
    <scope>IDENTIFICATION</scope>
</reference>
<dbReference type="PANTHER" id="PTHR23266">
    <property type="entry name" value="IMMUNOGLOBULIN HEAVY CHAIN"/>
    <property type="match status" value="1"/>
</dbReference>
<dbReference type="InParanoid" id="A0A663F0S1"/>
<dbReference type="InterPro" id="IPR036179">
    <property type="entry name" value="Ig-like_dom_sf"/>
</dbReference>
<accession>A0A663F0S1</accession>
<name>A0A663F0S1_AQUCH</name>
<sequence length="125" mass="13159">MRGSWGGLSPSAPCPGLRAAVQLVGSGGGLQPPGGSLRLLCKGSGFTFGSFWMQWVRQAPGKGLERRRVQIWVKNWGFEHREGFGLAARVRAGCKGLGLVQGSGLDPSGARSSEDARLVLGLRLA</sequence>
<dbReference type="Ensembl" id="ENSACCT00020018768.1">
    <property type="protein sequence ID" value="ENSACCP00020017984.1"/>
    <property type="gene ID" value="ENSACCG00020012357.1"/>
</dbReference>
<dbReference type="InterPro" id="IPR013783">
    <property type="entry name" value="Ig-like_fold"/>
</dbReference>
<reference evidence="1" key="2">
    <citation type="submission" date="2025-09" db="UniProtKB">
        <authorList>
            <consortium name="Ensembl"/>
        </authorList>
    </citation>
    <scope>IDENTIFICATION</scope>
</reference>
<dbReference type="AlphaFoldDB" id="A0A663F0S1"/>
<evidence type="ECO:0008006" key="3">
    <source>
        <dbReference type="Google" id="ProtNLM"/>
    </source>
</evidence>
<dbReference type="Proteomes" id="UP000472275">
    <property type="component" value="Unassembled WGS sequence"/>
</dbReference>
<organism evidence="1 2">
    <name type="scientific">Aquila chrysaetos chrysaetos</name>
    <dbReference type="NCBI Taxonomy" id="223781"/>
    <lineage>
        <taxon>Eukaryota</taxon>
        <taxon>Metazoa</taxon>
        <taxon>Chordata</taxon>
        <taxon>Craniata</taxon>
        <taxon>Vertebrata</taxon>
        <taxon>Euteleostomi</taxon>
        <taxon>Archelosauria</taxon>
        <taxon>Archosauria</taxon>
        <taxon>Dinosauria</taxon>
        <taxon>Saurischia</taxon>
        <taxon>Theropoda</taxon>
        <taxon>Coelurosauria</taxon>
        <taxon>Aves</taxon>
        <taxon>Neognathae</taxon>
        <taxon>Neoaves</taxon>
        <taxon>Telluraves</taxon>
        <taxon>Accipitrimorphae</taxon>
        <taxon>Accipitriformes</taxon>
        <taxon>Accipitridae</taxon>
        <taxon>Accipitrinae</taxon>
        <taxon>Aquila</taxon>
    </lineage>
</organism>
<protein>
    <recommendedName>
        <fullName evidence="3">Ig-like domain-containing protein</fullName>
    </recommendedName>
</protein>
<dbReference type="SUPFAM" id="SSF48726">
    <property type="entry name" value="Immunoglobulin"/>
    <property type="match status" value="1"/>
</dbReference>
<evidence type="ECO:0000313" key="2">
    <source>
        <dbReference type="Proteomes" id="UP000472275"/>
    </source>
</evidence>
<keyword evidence="2" id="KW-1185">Reference proteome</keyword>
<dbReference type="Gene3D" id="2.60.40.10">
    <property type="entry name" value="Immunoglobulins"/>
    <property type="match status" value="1"/>
</dbReference>